<feature type="transmembrane region" description="Helical" evidence="8">
    <location>
        <begin position="380"/>
        <end position="402"/>
    </location>
</feature>
<keyword evidence="6 8" id="KW-0472">Membrane</keyword>
<evidence type="ECO:0000256" key="3">
    <source>
        <dbReference type="ARBA" id="ARBA00022692"/>
    </source>
</evidence>
<dbReference type="PANTHER" id="PTHR10361:SF28">
    <property type="entry name" value="P3 PROTEIN-RELATED"/>
    <property type="match status" value="1"/>
</dbReference>
<keyword evidence="4" id="KW-0769">Symport</keyword>
<evidence type="ECO:0000256" key="2">
    <source>
        <dbReference type="ARBA" id="ARBA00006528"/>
    </source>
</evidence>
<feature type="region of interest" description="Disordered" evidence="7">
    <location>
        <begin position="243"/>
        <end position="275"/>
    </location>
</feature>
<accession>A0A8T0DZ02</accession>
<dbReference type="GO" id="GO:0008508">
    <property type="term" value="F:bile acid:sodium symporter activity"/>
    <property type="evidence" value="ECO:0007669"/>
    <property type="project" value="TreeGrafter"/>
</dbReference>
<feature type="transmembrane region" description="Helical" evidence="8">
    <location>
        <begin position="117"/>
        <end position="137"/>
    </location>
</feature>
<comment type="similarity">
    <text evidence="2">Belongs to the bile acid:sodium symporter (BASS) (TC 2.A.28) family.</text>
</comment>
<evidence type="ECO:0000256" key="4">
    <source>
        <dbReference type="ARBA" id="ARBA00022847"/>
    </source>
</evidence>
<evidence type="ECO:0000256" key="7">
    <source>
        <dbReference type="SAM" id="MobiDB-lite"/>
    </source>
</evidence>
<feature type="transmembrane region" description="Helical" evidence="8">
    <location>
        <begin position="51"/>
        <end position="73"/>
    </location>
</feature>
<dbReference type="PANTHER" id="PTHR10361">
    <property type="entry name" value="SODIUM-BILE ACID COTRANSPORTER"/>
    <property type="match status" value="1"/>
</dbReference>
<dbReference type="Pfam" id="PF01758">
    <property type="entry name" value="SBF"/>
    <property type="match status" value="1"/>
</dbReference>
<dbReference type="AlphaFoldDB" id="A0A8T0DZ02"/>
<feature type="transmembrane region" description="Helical" evidence="8">
    <location>
        <begin position="408"/>
        <end position="428"/>
    </location>
</feature>
<evidence type="ECO:0000313" key="9">
    <source>
        <dbReference type="EMBL" id="KAF8763179.1"/>
    </source>
</evidence>
<keyword evidence="4" id="KW-0813">Transport</keyword>
<evidence type="ECO:0000313" key="10">
    <source>
        <dbReference type="Proteomes" id="UP000807504"/>
    </source>
</evidence>
<organism evidence="9 10">
    <name type="scientific">Argiope bruennichi</name>
    <name type="common">Wasp spider</name>
    <name type="synonym">Aranea bruennichi</name>
    <dbReference type="NCBI Taxonomy" id="94029"/>
    <lineage>
        <taxon>Eukaryota</taxon>
        <taxon>Metazoa</taxon>
        <taxon>Ecdysozoa</taxon>
        <taxon>Arthropoda</taxon>
        <taxon>Chelicerata</taxon>
        <taxon>Arachnida</taxon>
        <taxon>Araneae</taxon>
        <taxon>Araneomorphae</taxon>
        <taxon>Entelegynae</taxon>
        <taxon>Araneoidea</taxon>
        <taxon>Araneidae</taxon>
        <taxon>Argiope</taxon>
    </lineage>
</organism>
<name>A0A8T0DZ02_ARGBR</name>
<evidence type="ECO:0000256" key="6">
    <source>
        <dbReference type="ARBA" id="ARBA00023136"/>
    </source>
</evidence>
<protein>
    <submittedName>
        <fullName evidence="9">Ileal sodium/bile acid cotransporter like protein</fullName>
    </submittedName>
</protein>
<reference evidence="9" key="2">
    <citation type="submission" date="2020-06" db="EMBL/GenBank/DDBJ databases">
        <authorList>
            <person name="Sheffer M."/>
        </authorList>
    </citation>
    <scope>NUCLEOTIDE SEQUENCE</scope>
</reference>
<proteinExistence type="inferred from homology"/>
<dbReference type="Proteomes" id="UP000807504">
    <property type="component" value="Unassembled WGS sequence"/>
</dbReference>
<keyword evidence="3 8" id="KW-0812">Transmembrane</keyword>
<dbReference type="GO" id="GO:0016020">
    <property type="term" value="C:membrane"/>
    <property type="evidence" value="ECO:0007669"/>
    <property type="project" value="UniProtKB-SubCell"/>
</dbReference>
<evidence type="ECO:0000256" key="8">
    <source>
        <dbReference type="SAM" id="Phobius"/>
    </source>
</evidence>
<feature type="transmembrane region" description="Helical" evidence="8">
    <location>
        <begin position="85"/>
        <end position="105"/>
    </location>
</feature>
<comment type="caution">
    <text evidence="9">The sequence shown here is derived from an EMBL/GenBank/DDBJ whole genome shotgun (WGS) entry which is preliminary data.</text>
</comment>
<evidence type="ECO:0000256" key="1">
    <source>
        <dbReference type="ARBA" id="ARBA00004141"/>
    </source>
</evidence>
<gene>
    <name evidence="9" type="ORF">HNY73_021385</name>
</gene>
<dbReference type="Gene3D" id="1.20.1530.20">
    <property type="match status" value="1"/>
</dbReference>
<dbReference type="InterPro" id="IPR038770">
    <property type="entry name" value="Na+/solute_symporter_sf"/>
</dbReference>
<dbReference type="EMBL" id="JABXBU010002231">
    <property type="protein sequence ID" value="KAF8763179.1"/>
    <property type="molecule type" value="Genomic_DNA"/>
</dbReference>
<reference evidence="9" key="1">
    <citation type="journal article" date="2020" name="bioRxiv">
        <title>Chromosome-level reference genome of the European wasp spider Argiope bruennichi: a resource for studies on range expansion and evolutionary adaptation.</title>
        <authorList>
            <person name="Sheffer M.M."/>
            <person name="Hoppe A."/>
            <person name="Krehenwinkel H."/>
            <person name="Uhl G."/>
            <person name="Kuss A.W."/>
            <person name="Jensen L."/>
            <person name="Jensen C."/>
            <person name="Gillespie R.G."/>
            <person name="Hoff K.J."/>
            <person name="Prost S."/>
        </authorList>
    </citation>
    <scope>NUCLEOTIDE SEQUENCE</scope>
</reference>
<comment type="subcellular location">
    <subcellularLocation>
        <location evidence="1">Membrane</location>
        <topology evidence="1">Multi-pass membrane protein</topology>
    </subcellularLocation>
</comment>
<keyword evidence="10" id="KW-1185">Reference proteome</keyword>
<dbReference type="InterPro" id="IPR002657">
    <property type="entry name" value="BilAc:Na_symport/Acr3"/>
</dbReference>
<sequence length="485" mass="55290">MDNETIHINLTSETFDRNGLCLSFDIKLSPNFSSVNSTLIYDSWSKNIKPILDYLMIVILVVIMLAMGCEITWRSLWKHVKRPIGLCIGIISQFVIVPLSGYLILTATGITGLHATGVLIISCCPGGVLSNTFTYFFEGDLSLSFHKRCHDLFLYDNGSMHDAGKYLALREILQFREFDDSVSKNGSFPHQRHFTCGRWNDPEMEISTNSNTNHKTGKLLRNPHHVRVHHHRSGCIPKHVHRHPSEAVRRHPVSASHRSEPGFQPGHSAEAEDPSEEDDCYRMWCAERADIAHNNLHVIFFGRSGRDSLTSLAVWICNDDCMLHHMRHFPALQKTFDFQFSKGQVGVCNEGWYVLLHIDIQDIRSSEEVDLMHWNTVGNYIGQMIVIAYHLLQASVFRHMFFSVPGKVSGVIITLPVLSSFLGCILAYSFKKTVSVSKVIAIVCELQNVKRILVIISRSFDVETQRNAILLPWLYRFLLQRIKKE</sequence>
<evidence type="ECO:0000256" key="5">
    <source>
        <dbReference type="ARBA" id="ARBA00022989"/>
    </source>
</evidence>
<keyword evidence="5 8" id="KW-1133">Transmembrane helix</keyword>
<dbReference type="InterPro" id="IPR004710">
    <property type="entry name" value="Bilac:Na_transpt"/>
</dbReference>